<evidence type="ECO:0000313" key="2">
    <source>
        <dbReference type="EMBL" id="KAF4103578.1"/>
    </source>
</evidence>
<reference evidence="2 3" key="1">
    <citation type="submission" date="2020-04" db="EMBL/GenBank/DDBJ databases">
        <title>Chromosome-level genome assembly of a cyprinid fish Onychostoma macrolepis by integration of Nanopore Sequencing, Bionano and Hi-C technology.</title>
        <authorList>
            <person name="Wang D."/>
        </authorList>
    </citation>
    <scope>NUCLEOTIDE SEQUENCE [LARGE SCALE GENOMIC DNA]</scope>
    <source>
        <strain evidence="2">SWU-2019</strain>
        <tissue evidence="2">Muscle</tissue>
    </source>
</reference>
<organism evidence="2 3">
    <name type="scientific">Onychostoma macrolepis</name>
    <dbReference type="NCBI Taxonomy" id="369639"/>
    <lineage>
        <taxon>Eukaryota</taxon>
        <taxon>Metazoa</taxon>
        <taxon>Chordata</taxon>
        <taxon>Craniata</taxon>
        <taxon>Vertebrata</taxon>
        <taxon>Euteleostomi</taxon>
        <taxon>Actinopterygii</taxon>
        <taxon>Neopterygii</taxon>
        <taxon>Teleostei</taxon>
        <taxon>Ostariophysi</taxon>
        <taxon>Cypriniformes</taxon>
        <taxon>Cyprinidae</taxon>
        <taxon>Acrossocheilinae</taxon>
        <taxon>Onychostoma</taxon>
    </lineage>
</organism>
<comment type="caution">
    <text evidence="2">The sequence shown here is derived from an EMBL/GenBank/DDBJ whole genome shotgun (WGS) entry which is preliminary data.</text>
</comment>
<feature type="region of interest" description="Disordered" evidence="1">
    <location>
        <begin position="168"/>
        <end position="201"/>
    </location>
</feature>
<keyword evidence="3" id="KW-1185">Reference proteome</keyword>
<feature type="compositionally biased region" description="Polar residues" evidence="1">
    <location>
        <begin position="168"/>
        <end position="192"/>
    </location>
</feature>
<proteinExistence type="predicted"/>
<dbReference type="AlphaFoldDB" id="A0A7J6C8F2"/>
<evidence type="ECO:0000313" key="3">
    <source>
        <dbReference type="Proteomes" id="UP000579812"/>
    </source>
</evidence>
<dbReference type="Proteomes" id="UP000579812">
    <property type="component" value="Unassembled WGS sequence"/>
</dbReference>
<dbReference type="EMBL" id="JAAMOB010000016">
    <property type="protein sequence ID" value="KAF4103578.1"/>
    <property type="molecule type" value="Genomic_DNA"/>
</dbReference>
<sequence length="201" mass="22729">MASVKPSVPPTDVDPSWSDNPSFLGCPSQEHLVALQGYLVSCYRAGGATFLHKATNEILKKKHKEKLLKDRPETLYSDLYKNEEVSDIIFYTEDPEAWHSAIRQHYPTVIRKGISNGWKLQVKEEDDSESDVMITANLYKNGTVMIQGNMKKIENDFLQIKGKAQLNKTGPNTLKQEENTSISTHQATNERSGMTVRRSPF</sequence>
<protein>
    <submittedName>
        <fullName evidence="2">Uncharacterized protein</fullName>
    </submittedName>
</protein>
<name>A0A7J6C8F2_9TELE</name>
<evidence type="ECO:0000256" key="1">
    <source>
        <dbReference type="SAM" id="MobiDB-lite"/>
    </source>
</evidence>
<gene>
    <name evidence="2" type="ORF">G5714_016461</name>
</gene>
<accession>A0A7J6C8F2</accession>